<dbReference type="PROSITE" id="PS00211">
    <property type="entry name" value="ABC_TRANSPORTER_1"/>
    <property type="match status" value="1"/>
</dbReference>
<dbReference type="InterPro" id="IPR039421">
    <property type="entry name" value="Type_1_exporter"/>
</dbReference>
<evidence type="ECO:0000313" key="11">
    <source>
        <dbReference type="Proteomes" id="UP001632038"/>
    </source>
</evidence>
<dbReference type="InterPro" id="IPR017871">
    <property type="entry name" value="ABC_transporter-like_CS"/>
</dbReference>
<keyword evidence="2 7" id="KW-0812">Transmembrane</keyword>
<evidence type="ECO:0000256" key="4">
    <source>
        <dbReference type="ARBA" id="ARBA00022840"/>
    </source>
</evidence>
<sequence>MAILPATLRFHISNDHKPIPSPNLIFSAKLEFRNSTMTQTLANTINFVPRSNSIYSARRVTIPKAFKQTREDRCDTRNETLHILKRWFEFIRGVFPGGLWWDFSGLEGEIDGSPIAAKPMTVLKALEQMWALVVDEKWILYTAFGALAVAAVSEISMPGILTAAVFSAQNGEMSVLYQNSRLLIFLCFTSGICSGLRSGCFAIANMILVKRLRETVYRSILLQDISFFDTEAVGNLTSRISADCQRLSRTIGNDIHLIMRNVVQGTGAFIALMTLCWPLALSSLVICFILSAIFLVYGQYQKKAAMLAQEFVASANEVAQETLFLMRTIRAYGTEREEFKRYTQWLDRLAFVSMRESVASGLWTFSFHMLYRSTQVIAVILGGMCILTGSVSAEQLTKYVLYCEWLIYAAWRLQDSMVSLFQSIGACEKVFQLMHLVPSREFLSKGVKLQTLTGRIDFVNVTFHYSSRTRVGISGSGKSTLVKLLLQVYEPVHGEILIDGIPLREMDIVWLREEIGFVGQEPQLFHMDVMSNITYGCHRSIGVEEIELAAKRAFAHEFISALPNGYDTIIDDNLLSGGQKQRIAIARALLRDPTILVLDEATSALDAESEDHVVAEILHSLKQESEKRRTIIIMTQRLATIKEADKILVMNDGQVIEIGSHEELIGGRVIEHQKEGLVK</sequence>
<reference evidence="11" key="1">
    <citation type="journal article" date="2024" name="IScience">
        <title>Strigolactones Initiate the Formation of Haustorium-like Structures in Castilleja.</title>
        <authorList>
            <person name="Buerger M."/>
            <person name="Peterson D."/>
            <person name="Chory J."/>
        </authorList>
    </citation>
    <scope>NUCLEOTIDE SEQUENCE [LARGE SCALE GENOMIC DNA]</scope>
</reference>
<dbReference type="GO" id="GO:0016020">
    <property type="term" value="C:membrane"/>
    <property type="evidence" value="ECO:0007669"/>
    <property type="project" value="UniProtKB-SubCell"/>
</dbReference>
<accession>A0ABD3CH32</accession>
<evidence type="ECO:0000256" key="6">
    <source>
        <dbReference type="ARBA" id="ARBA00023136"/>
    </source>
</evidence>
<dbReference type="Gene3D" id="3.40.50.300">
    <property type="entry name" value="P-loop containing nucleotide triphosphate hydrolases"/>
    <property type="match status" value="1"/>
</dbReference>
<feature type="domain" description="ABC transporter" evidence="8">
    <location>
        <begin position="431"/>
        <end position="677"/>
    </location>
</feature>
<dbReference type="SUPFAM" id="SSF90123">
    <property type="entry name" value="ABC transporter transmembrane region"/>
    <property type="match status" value="1"/>
</dbReference>
<dbReference type="PROSITE" id="PS50929">
    <property type="entry name" value="ABC_TM1F"/>
    <property type="match status" value="1"/>
</dbReference>
<dbReference type="PROSITE" id="PS50893">
    <property type="entry name" value="ABC_TRANSPORTER_2"/>
    <property type="match status" value="1"/>
</dbReference>
<keyword evidence="6 7" id="KW-0472">Membrane</keyword>
<gene>
    <name evidence="10" type="ORF">CASFOL_026403</name>
</gene>
<dbReference type="Pfam" id="PF00664">
    <property type="entry name" value="ABC_membrane"/>
    <property type="match status" value="1"/>
</dbReference>
<dbReference type="InterPro" id="IPR036640">
    <property type="entry name" value="ABC1_TM_sf"/>
</dbReference>
<name>A0ABD3CH32_9LAMI</name>
<evidence type="ECO:0000259" key="9">
    <source>
        <dbReference type="PROSITE" id="PS50929"/>
    </source>
</evidence>
<dbReference type="InterPro" id="IPR003439">
    <property type="entry name" value="ABC_transporter-like_ATP-bd"/>
</dbReference>
<evidence type="ECO:0000256" key="3">
    <source>
        <dbReference type="ARBA" id="ARBA00022741"/>
    </source>
</evidence>
<evidence type="ECO:0000313" key="10">
    <source>
        <dbReference type="EMBL" id="KAL3629181.1"/>
    </source>
</evidence>
<dbReference type="SUPFAM" id="SSF52540">
    <property type="entry name" value="P-loop containing nucleoside triphosphate hydrolases"/>
    <property type="match status" value="1"/>
</dbReference>
<keyword evidence="5 7" id="KW-1133">Transmembrane helix</keyword>
<dbReference type="Gene3D" id="1.20.1560.10">
    <property type="entry name" value="ABC transporter type 1, transmembrane domain"/>
    <property type="match status" value="1"/>
</dbReference>
<dbReference type="PANTHER" id="PTHR43394">
    <property type="entry name" value="ATP-DEPENDENT PERMEASE MDL1, MITOCHONDRIAL"/>
    <property type="match status" value="1"/>
</dbReference>
<evidence type="ECO:0000256" key="2">
    <source>
        <dbReference type="ARBA" id="ARBA00022692"/>
    </source>
</evidence>
<evidence type="ECO:0000256" key="1">
    <source>
        <dbReference type="ARBA" id="ARBA00004141"/>
    </source>
</evidence>
<proteinExistence type="predicted"/>
<dbReference type="InterPro" id="IPR003593">
    <property type="entry name" value="AAA+_ATPase"/>
</dbReference>
<protein>
    <submittedName>
        <fullName evidence="10">Uncharacterized protein</fullName>
    </submittedName>
</protein>
<feature type="transmembrane region" description="Helical" evidence="7">
    <location>
        <begin position="269"/>
        <end position="297"/>
    </location>
</feature>
<evidence type="ECO:0000256" key="5">
    <source>
        <dbReference type="ARBA" id="ARBA00022989"/>
    </source>
</evidence>
<dbReference type="PANTHER" id="PTHR43394:SF19">
    <property type="entry name" value="ABC TRANSPORTER B FAMILY"/>
    <property type="match status" value="1"/>
</dbReference>
<dbReference type="EMBL" id="JAVIJP010000034">
    <property type="protein sequence ID" value="KAL3629181.1"/>
    <property type="molecule type" value="Genomic_DNA"/>
</dbReference>
<comment type="caution">
    <text evidence="10">The sequence shown here is derived from an EMBL/GenBank/DDBJ whole genome shotgun (WGS) entry which is preliminary data.</text>
</comment>
<feature type="domain" description="ABC transmembrane type-1" evidence="9">
    <location>
        <begin position="143"/>
        <end position="422"/>
    </location>
</feature>
<dbReference type="Pfam" id="PF00005">
    <property type="entry name" value="ABC_tran"/>
    <property type="match status" value="1"/>
</dbReference>
<keyword evidence="11" id="KW-1185">Reference proteome</keyword>
<keyword evidence="3" id="KW-0547">Nucleotide-binding</keyword>
<comment type="subcellular location">
    <subcellularLocation>
        <location evidence="1">Membrane</location>
        <topology evidence="1">Multi-pass membrane protein</topology>
    </subcellularLocation>
</comment>
<feature type="transmembrane region" description="Helical" evidence="7">
    <location>
        <begin position="138"/>
        <end position="162"/>
    </location>
</feature>
<organism evidence="10 11">
    <name type="scientific">Castilleja foliolosa</name>
    <dbReference type="NCBI Taxonomy" id="1961234"/>
    <lineage>
        <taxon>Eukaryota</taxon>
        <taxon>Viridiplantae</taxon>
        <taxon>Streptophyta</taxon>
        <taxon>Embryophyta</taxon>
        <taxon>Tracheophyta</taxon>
        <taxon>Spermatophyta</taxon>
        <taxon>Magnoliopsida</taxon>
        <taxon>eudicotyledons</taxon>
        <taxon>Gunneridae</taxon>
        <taxon>Pentapetalae</taxon>
        <taxon>asterids</taxon>
        <taxon>lamiids</taxon>
        <taxon>Lamiales</taxon>
        <taxon>Orobanchaceae</taxon>
        <taxon>Pedicularideae</taxon>
        <taxon>Castillejinae</taxon>
        <taxon>Castilleja</taxon>
    </lineage>
</organism>
<dbReference type="InterPro" id="IPR027417">
    <property type="entry name" value="P-loop_NTPase"/>
</dbReference>
<evidence type="ECO:0000259" key="8">
    <source>
        <dbReference type="PROSITE" id="PS50893"/>
    </source>
</evidence>
<dbReference type="InterPro" id="IPR011527">
    <property type="entry name" value="ABC1_TM_dom"/>
</dbReference>
<dbReference type="GO" id="GO:0005524">
    <property type="term" value="F:ATP binding"/>
    <property type="evidence" value="ECO:0007669"/>
    <property type="project" value="UniProtKB-KW"/>
</dbReference>
<feature type="transmembrane region" description="Helical" evidence="7">
    <location>
        <begin position="182"/>
        <end position="208"/>
    </location>
</feature>
<dbReference type="CDD" id="cd18572">
    <property type="entry name" value="ABC_6TM_TAP"/>
    <property type="match status" value="1"/>
</dbReference>
<evidence type="ECO:0000256" key="7">
    <source>
        <dbReference type="SAM" id="Phobius"/>
    </source>
</evidence>
<dbReference type="AlphaFoldDB" id="A0ABD3CH32"/>
<dbReference type="Proteomes" id="UP001632038">
    <property type="component" value="Unassembled WGS sequence"/>
</dbReference>
<keyword evidence="4" id="KW-0067">ATP-binding</keyword>
<dbReference type="SMART" id="SM00382">
    <property type="entry name" value="AAA"/>
    <property type="match status" value="1"/>
</dbReference>